<gene>
    <name evidence="1" type="ORF">PPL_02746</name>
</gene>
<protein>
    <submittedName>
        <fullName evidence="1">Uncharacterized protein</fullName>
    </submittedName>
</protein>
<dbReference type="PROSITE" id="PS51257">
    <property type="entry name" value="PROKAR_LIPOPROTEIN"/>
    <property type="match status" value="1"/>
</dbReference>
<evidence type="ECO:0000313" key="1">
    <source>
        <dbReference type="EMBL" id="EFA83680.1"/>
    </source>
</evidence>
<dbReference type="AlphaFoldDB" id="D3B2Y2"/>
<evidence type="ECO:0000313" key="2">
    <source>
        <dbReference type="Proteomes" id="UP000001396"/>
    </source>
</evidence>
<name>D3B2Y2_HETP5</name>
<dbReference type="GeneID" id="31358269"/>
<accession>D3B2Y2</accession>
<dbReference type="EMBL" id="ADBJ01000010">
    <property type="protein sequence ID" value="EFA83680.1"/>
    <property type="molecule type" value="Genomic_DNA"/>
</dbReference>
<keyword evidence="2" id="KW-1185">Reference proteome</keyword>
<sequence length="52" mass="6011">MALVFFRVRIEIASEAGNLALVQWIHYNTTFGCLQSTMLYNSEGKLYQKIIQ</sequence>
<dbReference type="Proteomes" id="UP000001396">
    <property type="component" value="Unassembled WGS sequence"/>
</dbReference>
<proteinExistence type="predicted"/>
<dbReference type="RefSeq" id="XP_020435797.1">
    <property type="nucleotide sequence ID" value="XM_020573725.1"/>
</dbReference>
<organism evidence="1 2">
    <name type="scientific">Heterostelium pallidum (strain ATCC 26659 / Pp 5 / PN500)</name>
    <name type="common">Cellular slime mold</name>
    <name type="synonym">Polysphondylium pallidum</name>
    <dbReference type="NCBI Taxonomy" id="670386"/>
    <lineage>
        <taxon>Eukaryota</taxon>
        <taxon>Amoebozoa</taxon>
        <taxon>Evosea</taxon>
        <taxon>Eumycetozoa</taxon>
        <taxon>Dictyostelia</taxon>
        <taxon>Acytosteliales</taxon>
        <taxon>Acytosteliaceae</taxon>
        <taxon>Heterostelium</taxon>
    </lineage>
</organism>
<comment type="caution">
    <text evidence="1">The sequence shown here is derived from an EMBL/GenBank/DDBJ whole genome shotgun (WGS) entry which is preliminary data.</text>
</comment>
<reference evidence="1 2" key="1">
    <citation type="journal article" date="2011" name="Genome Res.">
        <title>Phylogeny-wide analysis of social amoeba genomes highlights ancient origins for complex intercellular communication.</title>
        <authorList>
            <person name="Heidel A.J."/>
            <person name="Lawal H.M."/>
            <person name="Felder M."/>
            <person name="Schilde C."/>
            <person name="Helps N.R."/>
            <person name="Tunggal B."/>
            <person name="Rivero F."/>
            <person name="John U."/>
            <person name="Schleicher M."/>
            <person name="Eichinger L."/>
            <person name="Platzer M."/>
            <person name="Noegel A.A."/>
            <person name="Schaap P."/>
            <person name="Gloeckner G."/>
        </authorList>
    </citation>
    <scope>NUCLEOTIDE SEQUENCE [LARGE SCALE GENOMIC DNA]</scope>
    <source>
        <strain evidence="2">ATCC 26659 / Pp 5 / PN500</strain>
    </source>
</reference>
<dbReference type="InParanoid" id="D3B2Y2"/>